<dbReference type="InterPro" id="IPR037293">
    <property type="entry name" value="Gal_Oxidase_central_sf"/>
</dbReference>
<feature type="domain" description="Galactose oxidase-like Early set" evidence="5">
    <location>
        <begin position="472"/>
        <end position="580"/>
    </location>
</feature>
<dbReference type="InterPro" id="IPR013783">
    <property type="entry name" value="Ig-like_fold"/>
</dbReference>
<dbReference type="AlphaFoldDB" id="A0A2H3J1Q1"/>
<dbReference type="InterPro" id="IPR015202">
    <property type="entry name" value="GO-like_E_set"/>
</dbReference>
<dbReference type="SUPFAM" id="SSF50965">
    <property type="entry name" value="Galactose oxidase, central domain"/>
    <property type="match status" value="1"/>
</dbReference>
<dbReference type="PANTHER" id="PTHR32208">
    <property type="entry name" value="SECRETED PROTEIN-RELATED"/>
    <property type="match status" value="1"/>
</dbReference>
<dbReference type="Gene3D" id="2.130.10.80">
    <property type="entry name" value="Galactose oxidase/kelch, beta-propeller"/>
    <property type="match status" value="1"/>
</dbReference>
<feature type="region of interest" description="Disordered" evidence="2">
    <location>
        <begin position="612"/>
        <end position="642"/>
    </location>
</feature>
<feature type="chain" id="PRO_5013910801" evidence="3">
    <location>
        <begin position="17"/>
        <end position="665"/>
    </location>
</feature>
<feature type="compositionally biased region" description="Low complexity" evidence="2">
    <location>
        <begin position="612"/>
        <end position="625"/>
    </location>
</feature>
<sequence>MQTLTVVFGLLGAVSAQTSATTPGKPLVSDAPLGEFQIVGNSIASAQQMFVGTINKVYIIDKTERNPTQIDGHPAWAAEYTLTTNEGRPMNAITNSFCAGGNVLANGTWVNVGGNQAVTYGGLTAASQTGGAPYDDPDGGHSLLNPCDDEQCDWVLTTPMTTRRWYPTVETLEDGRLIIIGGCDWGGYVNDASQTNPTYEFLPPLPDVGLTTSTLLTNTLPANLYPLTWLLPSGRLFMQANWGTAMVDYKTQTETELPNMIHAVRTYPASAGTAMLPLTPANNWTATILFCGGSNIQSDQWDTNWDIAQYPASNSCVSITPDVSTTYVEEDPLPELRSMGNLILLPNGKILCLNGAGTGDVSLKSFQRPHLSGTAGYGNNSWAIGQSYADHPVLAPVIYDPAAPAGSRWSREGLQNSTVPRMYHSSATLLPDGSVLVSGSNPNADYNVGPDVVFPTEYRVEKFYPAYYNERRPVPQGLPAQLSYGGPYVNISLSADDLFGNVKNVESVQVIVIRTGFSTHTMNMGARFVQLESTYTGAADGSAVLHVSQLPPNPAILAPGPAMLFVVVNGVPSVGIQIMVGSGQIETQPIHAAVALPPSSIAIAATSSSGSSTSSASGAQQSTGSNQKAASGAGHSAPHPGNQNAVTKAMAVFAIGLLTATAWIL</sequence>
<feature type="domain" description="Glyoxal oxidase N-terminal" evidence="4">
    <location>
        <begin position="383"/>
        <end position="467"/>
    </location>
</feature>
<feature type="domain" description="Glyoxal oxidase N-terminal" evidence="4">
    <location>
        <begin position="75"/>
        <end position="371"/>
    </location>
</feature>
<reference evidence="6 7" key="1">
    <citation type="journal article" date="2012" name="Science">
        <title>The Paleozoic origin of enzymatic lignin decomposition reconstructed from 31 fungal genomes.</title>
        <authorList>
            <person name="Floudas D."/>
            <person name="Binder M."/>
            <person name="Riley R."/>
            <person name="Barry K."/>
            <person name="Blanchette R.A."/>
            <person name="Henrissat B."/>
            <person name="Martinez A.T."/>
            <person name="Otillar R."/>
            <person name="Spatafora J.W."/>
            <person name="Yadav J.S."/>
            <person name="Aerts A."/>
            <person name="Benoit I."/>
            <person name="Boyd A."/>
            <person name="Carlson A."/>
            <person name="Copeland A."/>
            <person name="Coutinho P.M."/>
            <person name="de Vries R.P."/>
            <person name="Ferreira P."/>
            <person name="Findley K."/>
            <person name="Foster B."/>
            <person name="Gaskell J."/>
            <person name="Glotzer D."/>
            <person name="Gorecki P."/>
            <person name="Heitman J."/>
            <person name="Hesse C."/>
            <person name="Hori C."/>
            <person name="Igarashi K."/>
            <person name="Jurgens J.A."/>
            <person name="Kallen N."/>
            <person name="Kersten P."/>
            <person name="Kohler A."/>
            <person name="Kuees U."/>
            <person name="Kumar T.K.A."/>
            <person name="Kuo A."/>
            <person name="LaButti K."/>
            <person name="Larrondo L.F."/>
            <person name="Lindquist E."/>
            <person name="Ling A."/>
            <person name="Lombard V."/>
            <person name="Lucas S."/>
            <person name="Lundell T."/>
            <person name="Martin R."/>
            <person name="McLaughlin D.J."/>
            <person name="Morgenstern I."/>
            <person name="Morin E."/>
            <person name="Murat C."/>
            <person name="Nagy L.G."/>
            <person name="Nolan M."/>
            <person name="Ohm R.A."/>
            <person name="Patyshakuliyeva A."/>
            <person name="Rokas A."/>
            <person name="Ruiz-Duenas F.J."/>
            <person name="Sabat G."/>
            <person name="Salamov A."/>
            <person name="Samejima M."/>
            <person name="Schmutz J."/>
            <person name="Slot J.C."/>
            <person name="St John F."/>
            <person name="Stenlid J."/>
            <person name="Sun H."/>
            <person name="Sun S."/>
            <person name="Syed K."/>
            <person name="Tsang A."/>
            <person name="Wiebenga A."/>
            <person name="Young D."/>
            <person name="Pisabarro A."/>
            <person name="Eastwood D.C."/>
            <person name="Martin F."/>
            <person name="Cullen D."/>
            <person name="Grigoriev I.V."/>
            <person name="Hibbett D.S."/>
        </authorList>
    </citation>
    <scope>NUCLEOTIDE SEQUENCE [LARGE SCALE GENOMIC DNA]</scope>
    <source>
        <strain evidence="6 7">MD-104</strain>
    </source>
</reference>
<dbReference type="PANTHER" id="PTHR32208:SF96">
    <property type="entry name" value="GLYOXAL OXIDASE"/>
    <property type="match status" value="1"/>
</dbReference>
<dbReference type="Pfam" id="PF07250">
    <property type="entry name" value="Glyoxal_oxid_N"/>
    <property type="match status" value="2"/>
</dbReference>
<keyword evidence="1 3" id="KW-0732">Signal</keyword>
<dbReference type="InterPro" id="IPR011043">
    <property type="entry name" value="Gal_Oxase/kelch_b-propeller"/>
</dbReference>
<dbReference type="OrthoDB" id="2019572at2759"/>
<dbReference type="InterPro" id="IPR009880">
    <property type="entry name" value="Glyoxal_oxidase_N"/>
</dbReference>
<evidence type="ECO:0000259" key="5">
    <source>
        <dbReference type="Pfam" id="PF09118"/>
    </source>
</evidence>
<evidence type="ECO:0000313" key="7">
    <source>
        <dbReference type="Proteomes" id="UP000218811"/>
    </source>
</evidence>
<organism evidence="6 7">
    <name type="scientific">Wolfiporia cocos (strain MD-104)</name>
    <name type="common">Brown rot fungus</name>
    <dbReference type="NCBI Taxonomy" id="742152"/>
    <lineage>
        <taxon>Eukaryota</taxon>
        <taxon>Fungi</taxon>
        <taxon>Dikarya</taxon>
        <taxon>Basidiomycota</taxon>
        <taxon>Agaricomycotina</taxon>
        <taxon>Agaricomycetes</taxon>
        <taxon>Polyporales</taxon>
        <taxon>Phaeolaceae</taxon>
        <taxon>Wolfiporia</taxon>
    </lineage>
</organism>
<evidence type="ECO:0000256" key="1">
    <source>
        <dbReference type="ARBA" id="ARBA00022729"/>
    </source>
</evidence>
<dbReference type="SUPFAM" id="SSF81296">
    <property type="entry name" value="E set domains"/>
    <property type="match status" value="1"/>
</dbReference>
<name>A0A2H3J1Q1_WOLCO</name>
<evidence type="ECO:0000256" key="3">
    <source>
        <dbReference type="SAM" id="SignalP"/>
    </source>
</evidence>
<proteinExistence type="predicted"/>
<evidence type="ECO:0000259" key="4">
    <source>
        <dbReference type="Pfam" id="PF07250"/>
    </source>
</evidence>
<dbReference type="Proteomes" id="UP000218811">
    <property type="component" value="Unassembled WGS sequence"/>
</dbReference>
<evidence type="ECO:0000313" key="6">
    <source>
        <dbReference type="EMBL" id="PCH36106.1"/>
    </source>
</evidence>
<dbReference type="STRING" id="742152.A0A2H3J1Q1"/>
<dbReference type="Gene3D" id="2.60.40.10">
    <property type="entry name" value="Immunoglobulins"/>
    <property type="match status" value="1"/>
</dbReference>
<dbReference type="OMA" id="PDPVWEM"/>
<dbReference type="InterPro" id="IPR014756">
    <property type="entry name" value="Ig_E-set"/>
</dbReference>
<accession>A0A2H3J1Q1</accession>
<keyword evidence="7" id="KW-1185">Reference proteome</keyword>
<dbReference type="Pfam" id="PF09118">
    <property type="entry name" value="GO-like_E_set"/>
    <property type="match status" value="1"/>
</dbReference>
<dbReference type="CDD" id="cd02851">
    <property type="entry name" value="E_set_GO_C"/>
    <property type="match status" value="1"/>
</dbReference>
<gene>
    <name evidence="6" type="ORF">WOLCODRAFT_80969</name>
</gene>
<dbReference type="EMBL" id="KB467865">
    <property type="protein sequence ID" value="PCH36106.1"/>
    <property type="molecule type" value="Genomic_DNA"/>
</dbReference>
<evidence type="ECO:0000256" key="2">
    <source>
        <dbReference type="SAM" id="MobiDB-lite"/>
    </source>
</evidence>
<protein>
    <submittedName>
        <fullName evidence="6">Copper radical oxidase</fullName>
    </submittedName>
</protein>
<feature type="signal peptide" evidence="3">
    <location>
        <begin position="1"/>
        <end position="16"/>
    </location>
</feature>